<feature type="transmembrane region" description="Helical" evidence="9">
    <location>
        <begin position="405"/>
        <end position="424"/>
    </location>
</feature>
<dbReference type="InterPro" id="IPR000832">
    <property type="entry name" value="GPCR_2_secretin-like"/>
</dbReference>
<dbReference type="Gene3D" id="2.60.220.50">
    <property type="match status" value="1"/>
</dbReference>
<dbReference type="FunFam" id="1.20.1070.10:FF:000058">
    <property type="entry name" value="Adhesion G protein-coupled receptor F5"/>
    <property type="match status" value="1"/>
</dbReference>
<dbReference type="SUPFAM" id="SSF81321">
    <property type="entry name" value="Family A G protein-coupled receptor-like"/>
    <property type="match status" value="1"/>
</dbReference>
<dbReference type="PROSITE" id="PS50261">
    <property type="entry name" value="G_PROTEIN_RECEP_F2_4"/>
    <property type="match status" value="1"/>
</dbReference>
<feature type="transmembrane region" description="Helical" evidence="9">
    <location>
        <begin position="444"/>
        <end position="467"/>
    </location>
</feature>
<feature type="domain" description="GAIN-B" evidence="10">
    <location>
        <begin position="105"/>
        <end position="280"/>
    </location>
</feature>
<dbReference type="GO" id="GO:0005886">
    <property type="term" value="C:plasma membrane"/>
    <property type="evidence" value="ECO:0007669"/>
    <property type="project" value="TreeGrafter"/>
</dbReference>
<evidence type="ECO:0000256" key="4">
    <source>
        <dbReference type="ARBA" id="ARBA00022989"/>
    </source>
</evidence>
<dbReference type="InterPro" id="IPR057244">
    <property type="entry name" value="GAIN_B"/>
</dbReference>
<feature type="transmembrane region" description="Helical" evidence="9">
    <location>
        <begin position="488"/>
        <end position="511"/>
    </location>
</feature>
<name>A0A8B7Z0N3_ACAPL</name>
<dbReference type="GeneID" id="110983860"/>
<dbReference type="Pfam" id="PF00002">
    <property type="entry name" value="7tm_2"/>
    <property type="match status" value="1"/>
</dbReference>
<evidence type="ECO:0000256" key="6">
    <source>
        <dbReference type="ARBA" id="ARBA00023157"/>
    </source>
</evidence>
<dbReference type="PANTHER" id="PTHR12011">
    <property type="entry name" value="ADHESION G-PROTEIN COUPLED RECEPTOR"/>
    <property type="match status" value="1"/>
</dbReference>
<keyword evidence="5 9" id="KW-0472">Membrane</keyword>
<sequence length="587" mass="64132">MYTSTANPGSLSISDGVRTSLEEMTEQFCCLEGLVKDLDKHGDDTLQVAVDIATELLLWNGNASWNDVKELSNNGPLSLMDRLDDIAQALGPRLTLGKQIQAHSPVISCSLESNSLGTFILNNWTYQPFHTEEDMISIQGMDLANLGFKGTERISVLGAAYTNLTGLINYNQKGADKFIVADVITATVFGPDGQISVPTTFRRRLSNIQASNSTHPRIPVCAFWDSYLRGRVAGGWSTKGCKTIWEDGQSSMEASNGDYITCHCNHTTNYAILMRIVPYEKPIGISGRASVGISDRILDILTMVGCIVSILALLTALAFFIFFKHSTLDTERILIHCNLMGTLLVAMVVFMISTYFSGGTIPCKIFAGLLHYLYLAVFCWMLVESVHLYRLIVTVYGSERQMAKLYCAIGWGLPILIVGVSAGIKWTHYGLPGKGCWLSTQNGFIWAFVGPACVIMLVNAVVLAMVIRTTVAASKGTSRDTLAKVKAGLRSSLVLLPMLGITWGVGLIGHVSPVFEYTFVILNSFQGFWLVIVCCLLNGEVRQAFHLTIKKMGKFSGTVDAISTTGNEASKQREKESKGNTCLTDVD</sequence>
<evidence type="ECO:0000256" key="1">
    <source>
        <dbReference type="ARBA" id="ARBA00004141"/>
    </source>
</evidence>
<evidence type="ECO:0000256" key="5">
    <source>
        <dbReference type="ARBA" id="ARBA00023136"/>
    </source>
</evidence>
<feature type="transmembrane region" description="Helical" evidence="9">
    <location>
        <begin position="300"/>
        <end position="323"/>
    </location>
</feature>
<dbReference type="GO" id="GO:0007189">
    <property type="term" value="P:adenylate cyclase-activating G protein-coupled receptor signaling pathway"/>
    <property type="evidence" value="ECO:0007669"/>
    <property type="project" value="TreeGrafter"/>
</dbReference>
<organism evidence="12 13">
    <name type="scientific">Acanthaster planci</name>
    <name type="common">Crown-of-thorns starfish</name>
    <dbReference type="NCBI Taxonomy" id="133434"/>
    <lineage>
        <taxon>Eukaryota</taxon>
        <taxon>Metazoa</taxon>
        <taxon>Echinodermata</taxon>
        <taxon>Eleutherozoa</taxon>
        <taxon>Asterozoa</taxon>
        <taxon>Asteroidea</taxon>
        <taxon>Valvatacea</taxon>
        <taxon>Valvatida</taxon>
        <taxon>Acanthasteridae</taxon>
        <taxon>Acanthaster</taxon>
    </lineage>
</organism>
<keyword evidence="4 9" id="KW-1133">Transmembrane helix</keyword>
<protein>
    <submittedName>
        <fullName evidence="13">Adhesion G-protein coupled receptor D1-like</fullName>
    </submittedName>
</protein>
<dbReference type="RefSeq" id="XP_022099168.1">
    <property type="nucleotide sequence ID" value="XM_022243476.1"/>
</dbReference>
<keyword evidence="3 9" id="KW-0812">Transmembrane</keyword>
<accession>A0A8B7Z0N3</accession>
<comment type="subcellular location">
    <subcellularLocation>
        <location evidence="1">Membrane</location>
        <topology evidence="1">Multi-pass membrane protein</topology>
    </subcellularLocation>
</comment>
<evidence type="ECO:0000259" key="10">
    <source>
        <dbReference type="PROSITE" id="PS50221"/>
    </source>
</evidence>
<evidence type="ECO:0000256" key="7">
    <source>
        <dbReference type="ARBA" id="ARBA00023180"/>
    </source>
</evidence>
<dbReference type="PANTHER" id="PTHR12011:SF471">
    <property type="entry name" value="G-PROTEIN COUPLED RECEPTORS FAMILY 2 PROFILE 2 DOMAIN-CONTAINING PROTEIN"/>
    <property type="match status" value="1"/>
</dbReference>
<feature type="domain" description="G-protein coupled receptors family 2 profile 2" evidence="11">
    <location>
        <begin position="298"/>
        <end position="538"/>
    </location>
</feature>
<comment type="similarity">
    <text evidence="2">Belongs to the G-protein coupled receptor 2 family. Adhesion G-protein coupled receptor (ADGR) subfamily.</text>
</comment>
<feature type="region of interest" description="Disordered" evidence="8">
    <location>
        <begin position="566"/>
        <end position="587"/>
    </location>
</feature>
<feature type="transmembrane region" description="Helical" evidence="9">
    <location>
        <begin position="517"/>
        <end position="537"/>
    </location>
</feature>
<dbReference type="PROSITE" id="PS50221">
    <property type="entry name" value="GAIN_B"/>
    <property type="match status" value="1"/>
</dbReference>
<feature type="transmembrane region" description="Helical" evidence="9">
    <location>
        <begin position="369"/>
        <end position="393"/>
    </location>
</feature>
<dbReference type="GO" id="GO:0007166">
    <property type="term" value="P:cell surface receptor signaling pathway"/>
    <property type="evidence" value="ECO:0007669"/>
    <property type="project" value="InterPro"/>
</dbReference>
<proteinExistence type="inferred from homology"/>
<evidence type="ECO:0000313" key="12">
    <source>
        <dbReference type="Proteomes" id="UP000694845"/>
    </source>
</evidence>
<gene>
    <name evidence="13" type="primary">LOC110983860</name>
</gene>
<dbReference type="InterPro" id="IPR000203">
    <property type="entry name" value="GPS"/>
</dbReference>
<dbReference type="InterPro" id="IPR046338">
    <property type="entry name" value="GAIN_dom_sf"/>
</dbReference>
<evidence type="ECO:0000256" key="8">
    <source>
        <dbReference type="SAM" id="MobiDB-lite"/>
    </source>
</evidence>
<evidence type="ECO:0000313" key="13">
    <source>
        <dbReference type="RefSeq" id="XP_022099168.1"/>
    </source>
</evidence>
<dbReference type="SMART" id="SM00303">
    <property type="entry name" value="GPS"/>
    <property type="match status" value="1"/>
</dbReference>
<evidence type="ECO:0000256" key="9">
    <source>
        <dbReference type="SAM" id="Phobius"/>
    </source>
</evidence>
<dbReference type="Gene3D" id="1.20.1070.10">
    <property type="entry name" value="Rhodopsin 7-helix transmembrane proteins"/>
    <property type="match status" value="1"/>
</dbReference>
<dbReference type="AlphaFoldDB" id="A0A8B7Z0N3"/>
<feature type="transmembrane region" description="Helical" evidence="9">
    <location>
        <begin position="335"/>
        <end position="357"/>
    </location>
</feature>
<reference evidence="13" key="1">
    <citation type="submission" date="2025-08" db="UniProtKB">
        <authorList>
            <consortium name="RefSeq"/>
        </authorList>
    </citation>
    <scope>IDENTIFICATION</scope>
</reference>
<evidence type="ECO:0000256" key="3">
    <source>
        <dbReference type="ARBA" id="ARBA00022692"/>
    </source>
</evidence>
<evidence type="ECO:0000259" key="11">
    <source>
        <dbReference type="PROSITE" id="PS50261"/>
    </source>
</evidence>
<dbReference type="GO" id="GO:0004930">
    <property type="term" value="F:G protein-coupled receptor activity"/>
    <property type="evidence" value="ECO:0007669"/>
    <property type="project" value="InterPro"/>
</dbReference>
<dbReference type="KEGG" id="aplc:110983860"/>
<dbReference type="InterPro" id="IPR017981">
    <property type="entry name" value="GPCR_2-like_7TM"/>
</dbReference>
<dbReference type="Proteomes" id="UP000694845">
    <property type="component" value="Unplaced"/>
</dbReference>
<dbReference type="Pfam" id="PF01825">
    <property type="entry name" value="GPS"/>
    <property type="match status" value="1"/>
</dbReference>
<evidence type="ECO:0000256" key="2">
    <source>
        <dbReference type="ARBA" id="ARBA00007343"/>
    </source>
</evidence>
<dbReference type="OrthoDB" id="8191206at2759"/>
<dbReference type="OMA" id="CVIMLVN"/>
<keyword evidence="7" id="KW-0325">Glycoprotein</keyword>
<keyword evidence="6" id="KW-1015">Disulfide bond</keyword>
<keyword evidence="12" id="KW-1185">Reference proteome</keyword>
<dbReference type="PRINTS" id="PR00249">
    <property type="entry name" value="GPCRSECRETIN"/>
</dbReference>